<keyword evidence="2" id="KW-0547">Nucleotide-binding</keyword>
<gene>
    <name evidence="8" type="ORF">IE077_003613</name>
</gene>
<dbReference type="PANTHER" id="PTHR23264:SF19">
    <property type="entry name" value="CYTOSOLIC FE-S CLUSTER ASSEMBLY FACTOR NUBP2"/>
    <property type="match status" value="1"/>
</dbReference>
<feature type="region of interest" description="Disordered" evidence="6">
    <location>
        <begin position="101"/>
        <end position="135"/>
    </location>
</feature>
<dbReference type="InterPro" id="IPR000808">
    <property type="entry name" value="Mrp-like_CS"/>
</dbReference>
<dbReference type="PROSITE" id="PS01215">
    <property type="entry name" value="MRP"/>
    <property type="match status" value="1"/>
</dbReference>
<proteinExistence type="inferred from homology"/>
<dbReference type="Pfam" id="PF10609">
    <property type="entry name" value="ParA"/>
    <property type="match status" value="1"/>
</dbReference>
<accession>A0ABQ7J7Z3</accession>
<dbReference type="InterPro" id="IPR019591">
    <property type="entry name" value="Mrp/NBP35_ATP-bd"/>
</dbReference>
<dbReference type="Proteomes" id="UP000823046">
    <property type="component" value="Unassembled WGS sequence"/>
</dbReference>
<feature type="transmembrane region" description="Helical" evidence="7">
    <location>
        <begin position="29"/>
        <end position="48"/>
    </location>
</feature>
<protein>
    <submittedName>
        <fullName evidence="8">Cytosolic fe-s cluster assembling factor nbp35</fullName>
    </submittedName>
</protein>
<organism evidence="8 9">
    <name type="scientific">Cardiosporidium cionae</name>
    <dbReference type="NCBI Taxonomy" id="476202"/>
    <lineage>
        <taxon>Eukaryota</taxon>
        <taxon>Sar</taxon>
        <taxon>Alveolata</taxon>
        <taxon>Apicomplexa</taxon>
        <taxon>Aconoidasida</taxon>
        <taxon>Nephromycida</taxon>
        <taxon>Cardiosporidium</taxon>
    </lineage>
</organism>
<comment type="caution">
    <text evidence="8">The sequence shown here is derived from an EMBL/GenBank/DDBJ whole genome shotgun (WGS) entry which is preliminary data.</text>
</comment>
<keyword evidence="3" id="KW-0067">ATP-binding</keyword>
<dbReference type="InterPro" id="IPR033756">
    <property type="entry name" value="YlxH/NBP35"/>
</dbReference>
<evidence type="ECO:0000256" key="3">
    <source>
        <dbReference type="ARBA" id="ARBA00022840"/>
    </source>
</evidence>
<dbReference type="SUPFAM" id="SSF52540">
    <property type="entry name" value="P-loop containing nucleoside triphosphate hydrolases"/>
    <property type="match status" value="1"/>
</dbReference>
<dbReference type="HAMAP" id="MF_02040">
    <property type="entry name" value="Mrp_NBP35"/>
    <property type="match status" value="1"/>
</dbReference>
<evidence type="ECO:0000256" key="7">
    <source>
        <dbReference type="SAM" id="Phobius"/>
    </source>
</evidence>
<keyword evidence="9" id="KW-1185">Reference proteome</keyword>
<dbReference type="CDD" id="cd02037">
    <property type="entry name" value="Mrp_NBP35"/>
    <property type="match status" value="1"/>
</dbReference>
<evidence type="ECO:0000256" key="6">
    <source>
        <dbReference type="SAM" id="MobiDB-lite"/>
    </source>
</evidence>
<evidence type="ECO:0000313" key="9">
    <source>
        <dbReference type="Proteomes" id="UP000823046"/>
    </source>
</evidence>
<keyword evidence="7" id="KW-1133">Transmembrane helix</keyword>
<reference evidence="8 9" key="1">
    <citation type="journal article" date="2020" name="bioRxiv">
        <title>Metabolic contributions of an alphaproteobacterial endosymbiont in the apicomplexan Cardiosporidium cionae.</title>
        <authorList>
            <person name="Hunter E.S."/>
            <person name="Paight C.J."/>
            <person name="Lane C.E."/>
        </authorList>
    </citation>
    <scope>NUCLEOTIDE SEQUENCE [LARGE SCALE GENOMIC DNA]</scope>
    <source>
        <strain evidence="8">ESH_2018</strain>
    </source>
</reference>
<dbReference type="PANTHER" id="PTHR23264">
    <property type="entry name" value="NUCLEOTIDE-BINDING PROTEIN NBP35 YEAST -RELATED"/>
    <property type="match status" value="1"/>
</dbReference>
<keyword evidence="7" id="KW-0472">Membrane</keyword>
<evidence type="ECO:0000256" key="2">
    <source>
        <dbReference type="ARBA" id="ARBA00022741"/>
    </source>
</evidence>
<keyword evidence="7" id="KW-0812">Transmembrane</keyword>
<evidence type="ECO:0000313" key="8">
    <source>
        <dbReference type="EMBL" id="KAF8820080.1"/>
    </source>
</evidence>
<keyword evidence="4" id="KW-0408">Iron</keyword>
<dbReference type="EMBL" id="JADAQX010000488">
    <property type="protein sequence ID" value="KAF8820080.1"/>
    <property type="molecule type" value="Genomic_DNA"/>
</dbReference>
<evidence type="ECO:0000256" key="4">
    <source>
        <dbReference type="ARBA" id="ARBA00023004"/>
    </source>
</evidence>
<keyword evidence="5" id="KW-0411">Iron-sulfur</keyword>
<feature type="compositionally biased region" description="Polar residues" evidence="6">
    <location>
        <begin position="101"/>
        <end position="111"/>
    </location>
</feature>
<evidence type="ECO:0000256" key="1">
    <source>
        <dbReference type="ARBA" id="ARBA00022723"/>
    </source>
</evidence>
<dbReference type="InterPro" id="IPR027417">
    <property type="entry name" value="P-loop_NTPase"/>
</dbReference>
<feature type="non-terminal residue" evidence="8">
    <location>
        <position position="1"/>
    </location>
</feature>
<name>A0ABQ7J7Z3_9APIC</name>
<dbReference type="Gene3D" id="3.40.50.300">
    <property type="entry name" value="P-loop containing nucleotide triphosphate hydrolases"/>
    <property type="match status" value="1"/>
</dbReference>
<keyword evidence="1" id="KW-0479">Metal-binding</keyword>
<sequence length="433" mass="46282">SSTETSSADSTLHAILNTSSQLDLRVSKWWLGFGVGALTGVGACLAALKISKNGWPRWPFVTLSFPFCFSFPPTLSIREQHQQHPHSSSILTTEATASHTQEGVSSISVSEPNRKIQPPYEATNQRADVPENAPESCPGVYSEQAGFSESCDGCPNQRLCASGDARKPDPTLAEGLKQLSNIKHKVLVLSGKGGVGKSTVSSQLAWVLQSRGFEVGLLDVDICGPSIPRMTGTIGRDVHLSADGWSPIYVEDNFAVMSIGFLLPDDDDAVIWRGPKKNALIRQFLTDVTWGELDFLIIDTPPGTSDEHLSIVTFLKEAGIDGAMVVTTPQEIALQDVNIPVLGVIENMSASIFMPTSGGAQKMADAMSVPFIGSIPMDPALLQATENGIHVESVTKDSAASQELSRIVDTMLTTLNEPFSSETTGVTPLTDVT</sequence>
<evidence type="ECO:0000256" key="5">
    <source>
        <dbReference type="ARBA" id="ARBA00023014"/>
    </source>
</evidence>